<keyword evidence="3" id="KW-1185">Reference proteome</keyword>
<evidence type="ECO:0000313" key="3">
    <source>
        <dbReference type="Proteomes" id="UP000095087"/>
    </source>
</evidence>
<gene>
    <name evidence="2" type="ORF">A7A08_01355</name>
</gene>
<dbReference type="Proteomes" id="UP000095087">
    <property type="component" value="Unassembled WGS sequence"/>
</dbReference>
<reference evidence="2 3" key="1">
    <citation type="submission" date="2016-07" db="EMBL/GenBank/DDBJ databases">
        <title>Draft genome sequence of Methyloligella halotolerans C2T (VKM B-2706T=CCUG 61687T=DSM 25045T), a halotolerant polyhydroxybutyrate accumulating methylotroph.</title>
        <authorList>
            <person name="Vasilenko O.V."/>
            <person name="Doronina N.V."/>
            <person name="Poroshina M.N."/>
            <person name="Tarlachkov S.V."/>
            <person name="Trotsenko Y.A."/>
        </authorList>
    </citation>
    <scope>NUCLEOTIDE SEQUENCE [LARGE SCALE GENOMIC DNA]</scope>
    <source>
        <strain evidence="2 3">VKM B-2706</strain>
    </source>
</reference>
<proteinExistence type="predicted"/>
<protein>
    <submittedName>
        <fullName evidence="2">Uncharacterized protein</fullName>
    </submittedName>
</protein>
<evidence type="ECO:0000256" key="1">
    <source>
        <dbReference type="SAM" id="MobiDB-lite"/>
    </source>
</evidence>
<dbReference type="RefSeq" id="WP_208430587.1">
    <property type="nucleotide sequence ID" value="NZ_MASI01000003.1"/>
</dbReference>
<dbReference type="EMBL" id="MASI01000003">
    <property type="protein sequence ID" value="ODA67329.1"/>
    <property type="molecule type" value="Genomic_DNA"/>
</dbReference>
<organism evidence="2 3">
    <name type="scientific">Methyloligella halotolerans</name>
    <dbReference type="NCBI Taxonomy" id="1177755"/>
    <lineage>
        <taxon>Bacteria</taxon>
        <taxon>Pseudomonadati</taxon>
        <taxon>Pseudomonadota</taxon>
        <taxon>Alphaproteobacteria</taxon>
        <taxon>Hyphomicrobiales</taxon>
        <taxon>Hyphomicrobiaceae</taxon>
        <taxon>Methyloligella</taxon>
    </lineage>
</organism>
<comment type="caution">
    <text evidence="2">The sequence shown here is derived from an EMBL/GenBank/DDBJ whole genome shotgun (WGS) entry which is preliminary data.</text>
</comment>
<dbReference type="AlphaFoldDB" id="A0A1E2RZ50"/>
<name>A0A1E2RZ50_9HYPH</name>
<dbReference type="STRING" id="1177755.A7A08_01355"/>
<evidence type="ECO:0000313" key="2">
    <source>
        <dbReference type="EMBL" id="ODA67329.1"/>
    </source>
</evidence>
<feature type="compositionally biased region" description="Low complexity" evidence="1">
    <location>
        <begin position="12"/>
        <end position="29"/>
    </location>
</feature>
<sequence>MAHEDRTAVSRATTAAGGPGIATAETTRSGTAETCGAAASEAAAAAIAESAFTAAGTVSAIAAIDTEGTSAAPAEVSAVPGPCPGEALTGTATAA</sequence>
<feature type="region of interest" description="Disordered" evidence="1">
    <location>
        <begin position="74"/>
        <end position="95"/>
    </location>
</feature>
<accession>A0A1E2RZ50</accession>
<feature type="region of interest" description="Disordered" evidence="1">
    <location>
        <begin position="1"/>
        <end position="29"/>
    </location>
</feature>